<keyword evidence="10" id="KW-1185">Reference proteome</keyword>
<keyword evidence="4" id="KW-0479">Metal-binding</keyword>
<dbReference type="Gene3D" id="3.40.50.1010">
    <property type="entry name" value="5'-nuclease"/>
    <property type="match status" value="1"/>
</dbReference>
<dbReference type="SUPFAM" id="SSF88723">
    <property type="entry name" value="PIN domain-like"/>
    <property type="match status" value="1"/>
</dbReference>
<comment type="cofactor">
    <cofactor evidence="1">
        <name>Mg(2+)</name>
        <dbReference type="ChEBI" id="CHEBI:18420"/>
    </cofactor>
</comment>
<reference evidence="10" key="2">
    <citation type="submission" date="2011-02" db="EMBL/GenBank/DDBJ databases">
        <title>The complete genome of Syntrophobotulus glycolicus DSM 8271.</title>
        <authorList>
            <person name="Lucas S."/>
            <person name="Copeland A."/>
            <person name="Lapidus A."/>
            <person name="Bruce D."/>
            <person name="Goodwin L."/>
            <person name="Pitluck S."/>
            <person name="Kyrpides N."/>
            <person name="Mavromatis K."/>
            <person name="Pagani I."/>
            <person name="Ivanova N."/>
            <person name="Mikhailova N."/>
            <person name="Chertkov O."/>
            <person name="Held B."/>
            <person name="Detter J.C."/>
            <person name="Tapia R."/>
            <person name="Han C."/>
            <person name="Land M."/>
            <person name="Hauser L."/>
            <person name="Markowitz V."/>
            <person name="Cheng J.-F."/>
            <person name="Hugenholtz P."/>
            <person name="Woyke T."/>
            <person name="Wu D."/>
            <person name="Spring S."/>
            <person name="Schroeder M."/>
            <person name="Brambilla E."/>
            <person name="Klenk H.-P."/>
            <person name="Eisen J.A."/>
        </authorList>
    </citation>
    <scope>NUCLEOTIDE SEQUENCE [LARGE SCALE GENOMIC DNA]</scope>
    <source>
        <strain evidence="10">DSM 8271 / FlGlyR</strain>
    </source>
</reference>
<reference evidence="9 10" key="1">
    <citation type="journal article" date="2011" name="Stand. Genomic Sci.">
        <title>Complete genome sequence of Syntrophobotulus glycolicus type strain (FlGlyR).</title>
        <authorList>
            <person name="Han C."/>
            <person name="Mwirichia R."/>
            <person name="Chertkov O."/>
            <person name="Held B."/>
            <person name="Lapidus A."/>
            <person name="Nolan M."/>
            <person name="Lucas S."/>
            <person name="Hammon N."/>
            <person name="Deshpande S."/>
            <person name="Cheng J.F."/>
            <person name="Tapia R."/>
            <person name="Goodwin L."/>
            <person name="Pitluck S."/>
            <person name="Huntemann M."/>
            <person name="Liolios K."/>
            <person name="Ivanova N."/>
            <person name="Pagani I."/>
            <person name="Mavromatis K."/>
            <person name="Ovchinikova G."/>
            <person name="Pati A."/>
            <person name="Chen A."/>
            <person name="Palaniappan K."/>
            <person name="Land M."/>
            <person name="Hauser L."/>
            <person name="Brambilla E.M."/>
            <person name="Rohde M."/>
            <person name="Spring S."/>
            <person name="Sikorski J."/>
            <person name="Goker M."/>
            <person name="Woyke T."/>
            <person name="Bristow J."/>
            <person name="Eisen J.A."/>
            <person name="Markowitz V."/>
            <person name="Hugenholtz P."/>
            <person name="Kyrpides N.C."/>
            <person name="Klenk H.P."/>
            <person name="Detter J.C."/>
        </authorList>
    </citation>
    <scope>NUCLEOTIDE SEQUENCE [LARGE SCALE GENOMIC DNA]</scope>
    <source>
        <strain evidence="10">DSM 8271 / FlGlyR</strain>
    </source>
</reference>
<keyword evidence="5" id="KW-0378">Hydrolase</keyword>
<keyword evidence="2" id="KW-1277">Toxin-antitoxin system</keyword>
<dbReference type="InterPro" id="IPR050556">
    <property type="entry name" value="Type_II_TA_system_RNase"/>
</dbReference>
<dbReference type="PANTHER" id="PTHR33653">
    <property type="entry name" value="RIBONUCLEASE VAPC2"/>
    <property type="match status" value="1"/>
</dbReference>
<dbReference type="InterPro" id="IPR029060">
    <property type="entry name" value="PIN-like_dom_sf"/>
</dbReference>
<dbReference type="GO" id="GO:0016787">
    <property type="term" value="F:hydrolase activity"/>
    <property type="evidence" value="ECO:0007669"/>
    <property type="project" value="UniProtKB-KW"/>
</dbReference>
<sequence length="129" mass="14521">MKVLVDTSVWSLALRRHEQGEFAQKLSGLIREALVVIIGPVRQELLSGISNEAVFSDLKEKLGQFDDLPITTYDYETAAQYDNICRKHGVQGSHIDFLICAAAGNHDLLIYTTDQDFKHFAAYLPIRLL</sequence>
<dbReference type="InterPro" id="IPR002716">
    <property type="entry name" value="PIN_dom"/>
</dbReference>
<keyword evidence="3" id="KW-0540">Nuclease</keyword>
<dbReference type="RefSeq" id="WP_013624299.1">
    <property type="nucleotide sequence ID" value="NC_015172.1"/>
</dbReference>
<organism evidence="9 10">
    <name type="scientific">Syntrophobotulus glycolicus (strain DSM 8271 / FlGlyR)</name>
    <dbReference type="NCBI Taxonomy" id="645991"/>
    <lineage>
        <taxon>Bacteria</taxon>
        <taxon>Bacillati</taxon>
        <taxon>Bacillota</taxon>
        <taxon>Clostridia</taxon>
        <taxon>Eubacteriales</taxon>
        <taxon>Desulfitobacteriaceae</taxon>
        <taxon>Syntrophobotulus</taxon>
    </lineage>
</organism>
<proteinExistence type="inferred from homology"/>
<accession>F0SU46</accession>
<evidence type="ECO:0000256" key="3">
    <source>
        <dbReference type="ARBA" id="ARBA00022722"/>
    </source>
</evidence>
<evidence type="ECO:0000313" key="9">
    <source>
        <dbReference type="EMBL" id="ADY55429.1"/>
    </source>
</evidence>
<evidence type="ECO:0000256" key="2">
    <source>
        <dbReference type="ARBA" id="ARBA00022649"/>
    </source>
</evidence>
<evidence type="ECO:0000256" key="7">
    <source>
        <dbReference type="ARBA" id="ARBA00038093"/>
    </source>
</evidence>
<gene>
    <name evidence="9" type="ordered locus">Sgly_1104</name>
</gene>
<protein>
    <submittedName>
        <fullName evidence="9">PilT protein domain protein</fullName>
    </submittedName>
</protein>
<dbReference type="CDD" id="cd18757">
    <property type="entry name" value="PIN_MtVapC3-like"/>
    <property type="match status" value="1"/>
</dbReference>
<dbReference type="HOGENOM" id="CLU_118482_1_1_9"/>
<dbReference type="AlphaFoldDB" id="F0SU46"/>
<dbReference type="KEGG" id="sgy:Sgly_1104"/>
<dbReference type="Pfam" id="PF01850">
    <property type="entry name" value="PIN"/>
    <property type="match status" value="1"/>
</dbReference>
<feature type="domain" description="PIN" evidence="8">
    <location>
        <begin position="3"/>
        <end position="121"/>
    </location>
</feature>
<evidence type="ECO:0000256" key="6">
    <source>
        <dbReference type="ARBA" id="ARBA00022842"/>
    </source>
</evidence>
<dbReference type="GO" id="GO:0046872">
    <property type="term" value="F:metal ion binding"/>
    <property type="evidence" value="ECO:0007669"/>
    <property type="project" value="UniProtKB-KW"/>
</dbReference>
<comment type="similarity">
    <text evidence="7">Belongs to the PINc/VapC protein family.</text>
</comment>
<dbReference type="PANTHER" id="PTHR33653:SF1">
    <property type="entry name" value="RIBONUCLEASE VAPC2"/>
    <property type="match status" value="1"/>
</dbReference>
<dbReference type="EMBL" id="CP002547">
    <property type="protein sequence ID" value="ADY55429.1"/>
    <property type="molecule type" value="Genomic_DNA"/>
</dbReference>
<evidence type="ECO:0000256" key="4">
    <source>
        <dbReference type="ARBA" id="ARBA00022723"/>
    </source>
</evidence>
<dbReference type="OrthoDB" id="9811788at2"/>
<dbReference type="STRING" id="645991.Sgly_1104"/>
<dbReference type="eggNOG" id="COG1487">
    <property type="taxonomic scope" value="Bacteria"/>
</dbReference>
<evidence type="ECO:0000313" key="10">
    <source>
        <dbReference type="Proteomes" id="UP000007488"/>
    </source>
</evidence>
<evidence type="ECO:0000259" key="8">
    <source>
        <dbReference type="Pfam" id="PF01850"/>
    </source>
</evidence>
<dbReference type="GO" id="GO:0004518">
    <property type="term" value="F:nuclease activity"/>
    <property type="evidence" value="ECO:0007669"/>
    <property type="project" value="UniProtKB-KW"/>
</dbReference>
<keyword evidence="6" id="KW-0460">Magnesium</keyword>
<dbReference type="Proteomes" id="UP000007488">
    <property type="component" value="Chromosome"/>
</dbReference>
<name>F0SU46_SYNGF</name>
<evidence type="ECO:0000256" key="1">
    <source>
        <dbReference type="ARBA" id="ARBA00001946"/>
    </source>
</evidence>
<evidence type="ECO:0000256" key="5">
    <source>
        <dbReference type="ARBA" id="ARBA00022801"/>
    </source>
</evidence>